<dbReference type="EMBL" id="AFAY01000054">
    <property type="protein sequence ID" value="EGF06835.1"/>
    <property type="molecule type" value="Genomic_DNA"/>
</dbReference>
<evidence type="ECO:0000256" key="2">
    <source>
        <dbReference type="ARBA" id="ARBA00023125"/>
    </source>
</evidence>
<dbReference type="InterPro" id="IPR050807">
    <property type="entry name" value="TransReg_Diox_bact_type"/>
</dbReference>
<keyword evidence="3" id="KW-0804">Transcription</keyword>
<dbReference type="Gene3D" id="1.10.260.40">
    <property type="entry name" value="lambda repressor-like DNA-binding domains"/>
    <property type="match status" value="1"/>
</dbReference>
<dbReference type="GO" id="GO:0003677">
    <property type="term" value="F:DNA binding"/>
    <property type="evidence" value="ECO:0007669"/>
    <property type="project" value="UniProtKB-KW"/>
</dbReference>
<keyword evidence="2" id="KW-0238">DNA-binding</keyword>
<accession>F2BGD8</accession>
<evidence type="ECO:0000256" key="1">
    <source>
        <dbReference type="ARBA" id="ARBA00023015"/>
    </source>
</evidence>
<dbReference type="HOGENOM" id="CLU_066192_29_1_4"/>
<evidence type="ECO:0000259" key="4">
    <source>
        <dbReference type="PROSITE" id="PS50943"/>
    </source>
</evidence>
<protein>
    <submittedName>
        <fullName evidence="5">Transcriptional regulator</fullName>
    </submittedName>
</protein>
<dbReference type="OrthoDB" id="8527856at2"/>
<reference evidence="5 6" key="1">
    <citation type="submission" date="2011-02" db="EMBL/GenBank/DDBJ databases">
        <authorList>
            <person name="Muzny D."/>
            <person name="Qin X."/>
            <person name="Deng J."/>
            <person name="Jiang H."/>
            <person name="Liu Y."/>
            <person name="Qu J."/>
            <person name="Song X.-Z."/>
            <person name="Zhang L."/>
            <person name="Thornton R."/>
            <person name="Coyle M."/>
            <person name="Francisco L."/>
            <person name="Jackson L."/>
            <person name="Javaid M."/>
            <person name="Korchina V."/>
            <person name="Kovar C."/>
            <person name="Mata R."/>
            <person name="Mathew T."/>
            <person name="Ngo R."/>
            <person name="Nguyen L."/>
            <person name="Nguyen N."/>
            <person name="Okwuonu G."/>
            <person name="Ongeri F."/>
            <person name="Pham C."/>
            <person name="Simmons D."/>
            <person name="Wilczek-Boney K."/>
            <person name="Hale W."/>
            <person name="Jakkamsetti A."/>
            <person name="Pham P."/>
            <person name="Ruth R."/>
            <person name="San Lucas F."/>
            <person name="Warren J."/>
            <person name="Zhang J."/>
            <person name="Zhao Z."/>
            <person name="Zhou C."/>
            <person name="Zhu D."/>
            <person name="Lee S."/>
            <person name="Bess C."/>
            <person name="Blankenburg K."/>
            <person name="Forbes L."/>
            <person name="Fu Q."/>
            <person name="Gubbala S."/>
            <person name="Hirani K."/>
            <person name="Jayaseelan J.C."/>
            <person name="Lara F."/>
            <person name="Munidasa M."/>
            <person name="Palculict T."/>
            <person name="Patil S."/>
            <person name="Pu L.-L."/>
            <person name="Saada N."/>
            <person name="Tang L."/>
            <person name="Weissenberger G."/>
            <person name="Zhu Y."/>
            <person name="Hemphill L."/>
            <person name="Shang Y."/>
            <person name="Youmans B."/>
            <person name="Ayvaz T."/>
            <person name="Ross M."/>
            <person name="Santibanez J."/>
            <person name="Aqrawi P."/>
            <person name="Gross S."/>
            <person name="Joshi V."/>
            <person name="Fowler G."/>
            <person name="Nazareth L."/>
            <person name="Reid J."/>
            <person name="Worley K."/>
            <person name="Petrosino J."/>
            <person name="Highlander S."/>
            <person name="Gibbs R."/>
        </authorList>
    </citation>
    <scope>NUCLEOTIDE SEQUENCE [LARGE SCALE GENOMIC DNA]</scope>
    <source>
        <strain evidence="5 6">ATCC BAA-1200</strain>
    </source>
</reference>
<evidence type="ECO:0000313" key="5">
    <source>
        <dbReference type="EMBL" id="EGF06835.1"/>
    </source>
</evidence>
<organism evidence="5 6">
    <name type="scientific">Neisseria bacilliformis ATCC BAA-1200</name>
    <dbReference type="NCBI Taxonomy" id="888742"/>
    <lineage>
        <taxon>Bacteria</taxon>
        <taxon>Pseudomonadati</taxon>
        <taxon>Pseudomonadota</taxon>
        <taxon>Betaproteobacteria</taxon>
        <taxon>Neisseriales</taxon>
        <taxon>Neisseriaceae</taxon>
        <taxon>Neisseria</taxon>
    </lineage>
</organism>
<feature type="domain" description="HTH cro/C1-type" evidence="4">
    <location>
        <begin position="19"/>
        <end position="73"/>
    </location>
</feature>
<dbReference type="PROSITE" id="PS50943">
    <property type="entry name" value="HTH_CROC1"/>
    <property type="match status" value="1"/>
</dbReference>
<sequence>MDETQNSPHAYRMIFAQNIRQIRRMKEISQEELAFAANISRVYIGEVERGSRNVTIDVMGRISDALEVPLDKLLLQDLTKIG</sequence>
<dbReference type="PANTHER" id="PTHR46797:SF23">
    <property type="entry name" value="HTH-TYPE TRANSCRIPTIONAL REGULATOR SUTR"/>
    <property type="match status" value="1"/>
</dbReference>
<dbReference type="InterPro" id="IPR010982">
    <property type="entry name" value="Lambda_DNA-bd_dom_sf"/>
</dbReference>
<dbReference type="CDD" id="cd00093">
    <property type="entry name" value="HTH_XRE"/>
    <property type="match status" value="1"/>
</dbReference>
<dbReference type="RefSeq" id="WP_007343800.1">
    <property type="nucleotide sequence ID" value="NZ_GL878494.1"/>
</dbReference>
<proteinExistence type="predicted"/>
<dbReference type="SMART" id="SM00530">
    <property type="entry name" value="HTH_XRE"/>
    <property type="match status" value="1"/>
</dbReference>
<dbReference type="GO" id="GO:0005829">
    <property type="term" value="C:cytosol"/>
    <property type="evidence" value="ECO:0007669"/>
    <property type="project" value="TreeGrafter"/>
</dbReference>
<comment type="caution">
    <text evidence="5">The sequence shown here is derived from an EMBL/GenBank/DDBJ whole genome shotgun (WGS) entry which is preliminary data.</text>
</comment>
<name>F2BGD8_9NEIS</name>
<dbReference type="InterPro" id="IPR001387">
    <property type="entry name" value="Cro/C1-type_HTH"/>
</dbReference>
<keyword evidence="1" id="KW-0805">Transcription regulation</keyword>
<dbReference type="PANTHER" id="PTHR46797">
    <property type="entry name" value="HTH-TYPE TRANSCRIPTIONAL REGULATOR"/>
    <property type="match status" value="1"/>
</dbReference>
<gene>
    <name evidence="5" type="primary">pvuIIC</name>
    <name evidence="5" type="ORF">HMPREF9123_2795</name>
</gene>
<dbReference type="Proteomes" id="UP000004105">
    <property type="component" value="Unassembled WGS sequence"/>
</dbReference>
<dbReference type="Pfam" id="PF01381">
    <property type="entry name" value="HTH_3"/>
    <property type="match status" value="1"/>
</dbReference>
<evidence type="ECO:0000256" key="3">
    <source>
        <dbReference type="ARBA" id="ARBA00023163"/>
    </source>
</evidence>
<dbReference type="GO" id="GO:0003700">
    <property type="term" value="F:DNA-binding transcription factor activity"/>
    <property type="evidence" value="ECO:0007669"/>
    <property type="project" value="TreeGrafter"/>
</dbReference>
<dbReference type="SUPFAM" id="SSF47413">
    <property type="entry name" value="lambda repressor-like DNA-binding domains"/>
    <property type="match status" value="1"/>
</dbReference>
<evidence type="ECO:0000313" key="6">
    <source>
        <dbReference type="Proteomes" id="UP000004105"/>
    </source>
</evidence>
<keyword evidence="6" id="KW-1185">Reference proteome</keyword>
<dbReference type="AlphaFoldDB" id="F2BGD8"/>